<protein>
    <submittedName>
        <fullName evidence="1">Uncharacterized protein</fullName>
    </submittedName>
</protein>
<sequence length="116" mass="12691">MRRSTDSVSSIEMSIRLAIDGGINFMLRLDVSMLADSGIPEHVLNDDEWQGGLVLRFDVGDHSDHCITFNGDVMAVSLSFDTLYSCRVPLRAILNIVMAFDPPPESPIPASGLKLV</sequence>
<dbReference type="EMBL" id="LAZR01033944">
    <property type="protein sequence ID" value="KKL46666.1"/>
    <property type="molecule type" value="Genomic_DNA"/>
</dbReference>
<comment type="caution">
    <text evidence="1">The sequence shown here is derived from an EMBL/GenBank/DDBJ whole genome shotgun (WGS) entry which is preliminary data.</text>
</comment>
<gene>
    <name evidence="1" type="ORF">LCGC14_2343290</name>
</gene>
<evidence type="ECO:0000313" key="1">
    <source>
        <dbReference type="EMBL" id="KKL46666.1"/>
    </source>
</evidence>
<name>A0A0F9CYY9_9ZZZZ</name>
<organism evidence="1">
    <name type="scientific">marine sediment metagenome</name>
    <dbReference type="NCBI Taxonomy" id="412755"/>
    <lineage>
        <taxon>unclassified sequences</taxon>
        <taxon>metagenomes</taxon>
        <taxon>ecological metagenomes</taxon>
    </lineage>
</organism>
<dbReference type="AlphaFoldDB" id="A0A0F9CYY9"/>
<accession>A0A0F9CYY9</accession>
<reference evidence="1" key="1">
    <citation type="journal article" date="2015" name="Nature">
        <title>Complex archaea that bridge the gap between prokaryotes and eukaryotes.</title>
        <authorList>
            <person name="Spang A."/>
            <person name="Saw J.H."/>
            <person name="Jorgensen S.L."/>
            <person name="Zaremba-Niedzwiedzka K."/>
            <person name="Martijn J."/>
            <person name="Lind A.E."/>
            <person name="van Eijk R."/>
            <person name="Schleper C."/>
            <person name="Guy L."/>
            <person name="Ettema T.J."/>
        </authorList>
    </citation>
    <scope>NUCLEOTIDE SEQUENCE</scope>
</reference>
<proteinExistence type="predicted"/>